<reference evidence="1" key="1">
    <citation type="journal article" date="2012" name="J. Microbiol. Biotechnol.">
        <title>Ramlibacter ginsenosidimutans sp. nov., with ginsenoside-converting activity.</title>
        <authorList>
            <person name="Wang L."/>
            <person name="An D.S."/>
            <person name="Kim S.G."/>
            <person name="Jin F.X."/>
            <person name="Kim S.C."/>
            <person name="Lee S.T."/>
            <person name="Im W.T."/>
        </authorList>
    </citation>
    <scope>NUCLEOTIDE SEQUENCE</scope>
    <source>
        <strain evidence="1">KACC 17527</strain>
    </source>
</reference>
<keyword evidence="2" id="KW-1185">Reference proteome</keyword>
<evidence type="ECO:0000313" key="1">
    <source>
        <dbReference type="EMBL" id="MBK6006727.1"/>
    </source>
</evidence>
<evidence type="ECO:0000313" key="2">
    <source>
        <dbReference type="Proteomes" id="UP000630528"/>
    </source>
</evidence>
<reference evidence="1" key="2">
    <citation type="submission" date="2021-01" db="EMBL/GenBank/DDBJ databases">
        <authorList>
            <person name="Kang M."/>
        </authorList>
    </citation>
    <scope>NUCLEOTIDE SEQUENCE</scope>
    <source>
        <strain evidence="1">KACC 17527</strain>
    </source>
</reference>
<dbReference type="PROSITE" id="PS51257">
    <property type="entry name" value="PROKAR_LIPOPROTEIN"/>
    <property type="match status" value="1"/>
</dbReference>
<dbReference type="RefSeq" id="WP_201170757.1">
    <property type="nucleotide sequence ID" value="NZ_JAEPWM010000004.1"/>
</dbReference>
<protein>
    <recommendedName>
        <fullName evidence="3">Lipoprotein</fullName>
    </recommendedName>
</protein>
<evidence type="ECO:0008006" key="3">
    <source>
        <dbReference type="Google" id="ProtNLM"/>
    </source>
</evidence>
<accession>A0A934TTY3</accession>
<dbReference type="AlphaFoldDB" id="A0A934TTY3"/>
<dbReference type="Proteomes" id="UP000630528">
    <property type="component" value="Unassembled WGS sequence"/>
</dbReference>
<gene>
    <name evidence="1" type="ORF">JJB11_11560</name>
</gene>
<proteinExistence type="predicted"/>
<sequence length="50" mass="5056">MSRTCIVAALALLLAACGDMPPPRSDGSPCATYGEASQQCQAHRYASAGG</sequence>
<organism evidence="1 2">
    <name type="scientific">Ramlibacter ginsenosidimutans</name>
    <dbReference type="NCBI Taxonomy" id="502333"/>
    <lineage>
        <taxon>Bacteria</taxon>
        <taxon>Pseudomonadati</taxon>
        <taxon>Pseudomonadota</taxon>
        <taxon>Betaproteobacteria</taxon>
        <taxon>Burkholderiales</taxon>
        <taxon>Comamonadaceae</taxon>
        <taxon>Ramlibacter</taxon>
    </lineage>
</organism>
<dbReference type="EMBL" id="JAEPWM010000004">
    <property type="protein sequence ID" value="MBK6006727.1"/>
    <property type="molecule type" value="Genomic_DNA"/>
</dbReference>
<name>A0A934TTY3_9BURK</name>
<comment type="caution">
    <text evidence="1">The sequence shown here is derived from an EMBL/GenBank/DDBJ whole genome shotgun (WGS) entry which is preliminary data.</text>
</comment>